<dbReference type="EMBL" id="RBWE01000001">
    <property type="protein sequence ID" value="RKO67528.1"/>
    <property type="molecule type" value="Genomic_DNA"/>
</dbReference>
<keyword evidence="5" id="KW-1185">Reference proteome</keyword>
<evidence type="ECO:0000313" key="5">
    <source>
        <dbReference type="Proteomes" id="UP000271256"/>
    </source>
</evidence>
<evidence type="ECO:0000259" key="2">
    <source>
        <dbReference type="Pfam" id="PF01855"/>
    </source>
</evidence>
<dbReference type="PANTHER" id="PTHR32154">
    <property type="entry name" value="PYRUVATE-FLAVODOXIN OXIDOREDUCTASE-RELATED"/>
    <property type="match status" value="1"/>
</dbReference>
<sequence length="380" mass="42018">MKGKVEFIQGNIACAKGALAAGCRFFAGYPITPSTEIAEFMSRELPKVGGYYVQMEDEIGSMASLIGASYTGLKVMTATSGPGFTLMQENLGNAVMEEAPCVIVNVQRGGPAIGQATKSSQSDIMQSRWGSHGDYEIIALAPYSGQEMFDLTIRAFNLAEKYRVPVIVLSDEILGHAREKVIIRDQEEIKIINRKKPLLPPGEYKTFQPDDDMIPPMASLGEGYRILVEPQTHDETGRRAAHIPEAHDKLIRRLCAKINNNVEDIAEIDARFMEDAEAAIVSYGSAARSSLGAVKQARNQGIKLGYIRLKTIWPFHEAYIRNLARNLKALFVVENNLGQMYLEVQRACRDLVDDIISITKIGGEMHSIDEILRPVKEVIS</sequence>
<proteinExistence type="predicted"/>
<reference evidence="4 5" key="1">
    <citation type="submission" date="2018-10" db="EMBL/GenBank/DDBJ databases">
        <authorList>
            <person name="Grouzdev D.S."/>
            <person name="Krutkina M.S."/>
            <person name="Tourova T.P."/>
            <person name="Nazina T.N."/>
        </authorList>
    </citation>
    <scope>NUCLEOTIDE SEQUENCE [LARGE SCALE GENOMIC DNA]</scope>
    <source>
        <strain evidence="4 5">435</strain>
    </source>
</reference>
<feature type="domain" description="Pyruvate:ferredoxin oxidoreductase core" evidence="3">
    <location>
        <begin position="276"/>
        <end position="371"/>
    </location>
</feature>
<dbReference type="SUPFAM" id="SSF52518">
    <property type="entry name" value="Thiamin diphosphate-binding fold (THDP-binding)"/>
    <property type="match status" value="1"/>
</dbReference>
<dbReference type="AlphaFoldDB" id="A0A494WVL3"/>
<dbReference type="InterPro" id="IPR029061">
    <property type="entry name" value="THDP-binding"/>
</dbReference>
<evidence type="ECO:0000256" key="1">
    <source>
        <dbReference type="ARBA" id="ARBA00023002"/>
    </source>
</evidence>
<dbReference type="Proteomes" id="UP000271256">
    <property type="component" value="Unassembled WGS sequence"/>
</dbReference>
<dbReference type="InterPro" id="IPR033412">
    <property type="entry name" value="PFOR_II"/>
</dbReference>
<accession>A0A494WVL3</accession>
<dbReference type="OrthoDB" id="9794954at2"/>
<dbReference type="Gene3D" id="3.40.50.970">
    <property type="match status" value="1"/>
</dbReference>
<dbReference type="RefSeq" id="WP_121451938.1">
    <property type="nucleotide sequence ID" value="NZ_RBWE01000001.1"/>
</dbReference>
<comment type="caution">
    <text evidence="4">The sequence shown here is derived from an EMBL/GenBank/DDBJ whole genome shotgun (WGS) entry which is preliminary data.</text>
</comment>
<organism evidence="4 5">
    <name type="scientific">Desulfofundulus salinus</name>
    <dbReference type="NCBI Taxonomy" id="2419843"/>
    <lineage>
        <taxon>Bacteria</taxon>
        <taxon>Bacillati</taxon>
        <taxon>Bacillota</taxon>
        <taxon>Clostridia</taxon>
        <taxon>Eubacteriales</taxon>
        <taxon>Peptococcaceae</taxon>
        <taxon>Desulfofundulus</taxon>
    </lineage>
</organism>
<dbReference type="Pfam" id="PF01855">
    <property type="entry name" value="POR_N"/>
    <property type="match status" value="1"/>
</dbReference>
<keyword evidence="1" id="KW-0560">Oxidoreductase</keyword>
<dbReference type="PANTHER" id="PTHR32154:SF14">
    <property type="entry name" value="2-OXOGLUTARATE SYNTHASE SUBUNIT KORA"/>
    <property type="match status" value="1"/>
</dbReference>
<name>A0A494WVL3_9FIRM</name>
<dbReference type="Pfam" id="PF17147">
    <property type="entry name" value="PFOR_II"/>
    <property type="match status" value="1"/>
</dbReference>
<dbReference type="NCBIfam" id="NF006412">
    <property type="entry name" value="PRK08659.1"/>
    <property type="match status" value="1"/>
</dbReference>
<dbReference type="InterPro" id="IPR009014">
    <property type="entry name" value="Transketo_C/PFOR_II"/>
</dbReference>
<dbReference type="Gene3D" id="3.40.50.920">
    <property type="match status" value="1"/>
</dbReference>
<dbReference type="FunFam" id="3.40.50.970:FF:000022">
    <property type="entry name" value="2-oxoglutarate ferredoxin oxidoreductase alpha subunit"/>
    <property type="match status" value="1"/>
</dbReference>
<dbReference type="GO" id="GO:0016491">
    <property type="term" value="F:oxidoreductase activity"/>
    <property type="evidence" value="ECO:0007669"/>
    <property type="project" value="UniProtKB-KW"/>
</dbReference>
<evidence type="ECO:0000259" key="3">
    <source>
        <dbReference type="Pfam" id="PF17147"/>
    </source>
</evidence>
<dbReference type="CDD" id="cd07034">
    <property type="entry name" value="TPP_PYR_PFOR_IOR-alpha_like"/>
    <property type="match status" value="1"/>
</dbReference>
<dbReference type="InterPro" id="IPR002880">
    <property type="entry name" value="Pyrv_Fd/Flavodoxin_OxRdtase_N"/>
</dbReference>
<dbReference type="SUPFAM" id="SSF52922">
    <property type="entry name" value="TK C-terminal domain-like"/>
    <property type="match status" value="1"/>
</dbReference>
<feature type="domain" description="Pyruvate flavodoxin/ferredoxin oxidoreductase pyrimidine binding" evidence="2">
    <location>
        <begin position="17"/>
        <end position="251"/>
    </location>
</feature>
<dbReference type="GO" id="GO:0006979">
    <property type="term" value="P:response to oxidative stress"/>
    <property type="evidence" value="ECO:0007669"/>
    <property type="project" value="TreeGrafter"/>
</dbReference>
<dbReference type="InterPro" id="IPR050722">
    <property type="entry name" value="Pyruvate:ferred/Flavod_OxRd"/>
</dbReference>
<gene>
    <name evidence="4" type="ORF">D7024_11540</name>
</gene>
<evidence type="ECO:0000313" key="4">
    <source>
        <dbReference type="EMBL" id="RKO67528.1"/>
    </source>
</evidence>
<protein>
    <submittedName>
        <fullName evidence="4">2-oxoacid:acceptor oxidoreductase subunit alpha</fullName>
    </submittedName>
</protein>